<sequence>MKFAMMPQRWDMPAQALIDAGHEEVELDQADFLVFNGTEDFPELPENIQYVQVAFAGMDALRKQGVLDARVRWANAAGLYADTVAESTLAMLLAVGHKYPAIINAKSWGIRPLPDQHTNWLYDDKTLAIIGAGGIAGRLLEFVSGFPLHTIAVNTSGKPVEGADETFSIEQVEQVWPRADYVVLLAPLTEATEHMVNASVFAQLPNHAVLINVGRGGLVCTEDLVAALEQGQIGGAALDVTEPEPLPDGHPLWQMDNVLITPHVANTSERMQHLLGPLFVENARRFAQGETMLTEVEPAKGY</sequence>
<protein>
    <submittedName>
        <fullName evidence="4">Glyoxylate/hydroxypyruvate reductase B</fullName>
        <ecNumber evidence="4">1.1.1.79</ecNumber>
    </submittedName>
</protein>
<dbReference type="Gene3D" id="3.40.50.720">
    <property type="entry name" value="NAD(P)-binding Rossmann-like Domain"/>
    <property type="match status" value="2"/>
</dbReference>
<dbReference type="SUPFAM" id="SSF51735">
    <property type="entry name" value="NAD(P)-binding Rossmann-fold domains"/>
    <property type="match status" value="1"/>
</dbReference>
<dbReference type="EC" id="1.1.1.79" evidence="4"/>
<dbReference type="RefSeq" id="WP_123959697.1">
    <property type="nucleotide sequence ID" value="NZ_CP033898.1"/>
</dbReference>
<proteinExistence type="predicted"/>
<accession>A0A3G6IX37</accession>
<evidence type="ECO:0000256" key="1">
    <source>
        <dbReference type="ARBA" id="ARBA00023002"/>
    </source>
</evidence>
<dbReference type="PANTHER" id="PTHR43333:SF1">
    <property type="entry name" value="D-ISOMER SPECIFIC 2-HYDROXYACID DEHYDROGENASE NAD-BINDING DOMAIN-CONTAINING PROTEIN"/>
    <property type="match status" value="1"/>
</dbReference>
<organism evidence="4 5">
    <name type="scientific">Corynebacterium pseudopelargi</name>
    <dbReference type="NCBI Taxonomy" id="2080757"/>
    <lineage>
        <taxon>Bacteria</taxon>
        <taxon>Bacillati</taxon>
        <taxon>Actinomycetota</taxon>
        <taxon>Actinomycetes</taxon>
        <taxon>Mycobacteriales</taxon>
        <taxon>Corynebacteriaceae</taxon>
        <taxon>Corynebacterium</taxon>
    </lineage>
</organism>
<dbReference type="PANTHER" id="PTHR43333">
    <property type="entry name" value="2-HACID_DH_C DOMAIN-CONTAINING PROTEIN"/>
    <property type="match status" value="1"/>
</dbReference>
<dbReference type="Proteomes" id="UP000271426">
    <property type="component" value="Chromosome"/>
</dbReference>
<keyword evidence="4" id="KW-0670">Pyruvate</keyword>
<dbReference type="KEGG" id="cpso:CPPEL_02745"/>
<keyword evidence="1 4" id="KW-0560">Oxidoreductase</keyword>
<dbReference type="CDD" id="cd12159">
    <property type="entry name" value="2-Hacid_dh_2"/>
    <property type="match status" value="1"/>
</dbReference>
<gene>
    <name evidence="4" type="primary">ghrB</name>
    <name evidence="4" type="ORF">CPPEL_02745</name>
</gene>
<keyword evidence="5" id="KW-1185">Reference proteome</keyword>
<keyword evidence="2" id="KW-0520">NAD</keyword>
<dbReference type="GO" id="GO:0051287">
    <property type="term" value="F:NAD binding"/>
    <property type="evidence" value="ECO:0007669"/>
    <property type="project" value="InterPro"/>
</dbReference>
<dbReference type="OrthoDB" id="4324715at2"/>
<dbReference type="SUPFAM" id="SSF52283">
    <property type="entry name" value="Formate/glycerate dehydrogenase catalytic domain-like"/>
    <property type="match status" value="1"/>
</dbReference>
<dbReference type="EMBL" id="CP033898">
    <property type="protein sequence ID" value="AZA08680.1"/>
    <property type="molecule type" value="Genomic_DNA"/>
</dbReference>
<evidence type="ECO:0000256" key="2">
    <source>
        <dbReference type="ARBA" id="ARBA00023027"/>
    </source>
</evidence>
<evidence type="ECO:0000313" key="5">
    <source>
        <dbReference type="Proteomes" id="UP000271426"/>
    </source>
</evidence>
<evidence type="ECO:0000259" key="3">
    <source>
        <dbReference type="Pfam" id="PF02826"/>
    </source>
</evidence>
<dbReference type="Pfam" id="PF02826">
    <property type="entry name" value="2-Hacid_dh_C"/>
    <property type="match status" value="1"/>
</dbReference>
<dbReference type="InterPro" id="IPR006140">
    <property type="entry name" value="D-isomer_DH_NAD-bd"/>
</dbReference>
<reference evidence="4 5" key="1">
    <citation type="submission" date="2018-11" db="EMBL/GenBank/DDBJ databases">
        <authorList>
            <person name="Kleinhagauer T."/>
            <person name="Glaeser S.P."/>
            <person name="Spergser J."/>
            <person name="Ruckert C."/>
            <person name="Kaempfer P."/>
            <person name="Busse H.-J."/>
        </authorList>
    </citation>
    <scope>NUCLEOTIDE SEQUENCE [LARGE SCALE GENOMIC DNA]</scope>
    <source>
        <strain evidence="4 5">812CH</strain>
    </source>
</reference>
<evidence type="ECO:0000313" key="4">
    <source>
        <dbReference type="EMBL" id="AZA08680.1"/>
    </source>
</evidence>
<name>A0A3G6IX37_9CORY</name>
<dbReference type="GO" id="GO:0030267">
    <property type="term" value="F:glyoxylate reductase (NADPH) activity"/>
    <property type="evidence" value="ECO:0007669"/>
    <property type="project" value="UniProtKB-EC"/>
</dbReference>
<feature type="domain" description="D-isomer specific 2-hydroxyacid dehydrogenase NAD-binding" evidence="3">
    <location>
        <begin position="105"/>
        <end position="265"/>
    </location>
</feature>
<dbReference type="AlphaFoldDB" id="A0A3G6IX37"/>
<dbReference type="InterPro" id="IPR036291">
    <property type="entry name" value="NAD(P)-bd_dom_sf"/>
</dbReference>